<keyword evidence="11" id="KW-1185">Reference proteome</keyword>
<feature type="transmembrane region" description="Helical" evidence="8">
    <location>
        <begin position="365"/>
        <end position="383"/>
    </location>
</feature>
<evidence type="ECO:0000256" key="1">
    <source>
        <dbReference type="ARBA" id="ARBA00004651"/>
    </source>
</evidence>
<evidence type="ECO:0000256" key="5">
    <source>
        <dbReference type="ARBA" id="ARBA00022692"/>
    </source>
</evidence>
<evidence type="ECO:0000256" key="4">
    <source>
        <dbReference type="ARBA" id="ARBA00022679"/>
    </source>
</evidence>
<evidence type="ECO:0000256" key="8">
    <source>
        <dbReference type="SAM" id="Phobius"/>
    </source>
</evidence>
<dbReference type="InterPro" id="IPR038731">
    <property type="entry name" value="RgtA/B/C-like"/>
</dbReference>
<accession>A0A5N1J4A2</accession>
<feature type="domain" description="Glycosyltransferase RgtA/B/C/D-like" evidence="9">
    <location>
        <begin position="81"/>
        <end position="233"/>
    </location>
</feature>
<keyword evidence="4" id="KW-0808">Transferase</keyword>
<evidence type="ECO:0000256" key="2">
    <source>
        <dbReference type="ARBA" id="ARBA00022475"/>
    </source>
</evidence>
<dbReference type="PANTHER" id="PTHR33908:SF3">
    <property type="entry name" value="UNDECAPRENYL PHOSPHATE-ALPHA-4-AMINO-4-DEOXY-L-ARABINOSE ARABINOSYL TRANSFERASE"/>
    <property type="match status" value="1"/>
</dbReference>
<dbReference type="GO" id="GO:0010041">
    <property type="term" value="P:response to iron(III) ion"/>
    <property type="evidence" value="ECO:0007669"/>
    <property type="project" value="TreeGrafter"/>
</dbReference>
<dbReference type="Proteomes" id="UP000326570">
    <property type="component" value="Unassembled WGS sequence"/>
</dbReference>
<keyword evidence="2" id="KW-1003">Cell membrane</keyword>
<dbReference type="Pfam" id="PF13231">
    <property type="entry name" value="PMT_2"/>
    <property type="match status" value="1"/>
</dbReference>
<evidence type="ECO:0000259" key="9">
    <source>
        <dbReference type="Pfam" id="PF13231"/>
    </source>
</evidence>
<evidence type="ECO:0000256" key="3">
    <source>
        <dbReference type="ARBA" id="ARBA00022676"/>
    </source>
</evidence>
<reference evidence="10 11" key="1">
    <citation type="submission" date="2019-09" db="EMBL/GenBank/DDBJ databases">
        <title>Genome sequence of Adhaeribacter sp. M2.</title>
        <authorList>
            <person name="Srinivasan S."/>
        </authorList>
    </citation>
    <scope>NUCLEOTIDE SEQUENCE [LARGE SCALE GENOMIC DNA]</scope>
    <source>
        <strain evidence="10 11">M2</strain>
    </source>
</reference>
<sequence length="536" mass="61392">MNSVFPGISFSPRAYAFSVLILITIGIFIRIINFPAIPPGFNQDEASSAYEAFCLAETGKDRWGNVLPAYFPAWGSGQNVLLSYLSAPIVKIFGLSIFSSRLVSLILGILTLPLFYFCLRPLGRFPAFLGLLLIVVIPWHFMLSRWALESNLAPFFMLLGCFFLIRAFAANGSKWILPSLIPFALALYGYGTTIVVLPTLFTLLLLFFRERIRLQWKRWLAAFSLFILAALPFLLFFIENYLLKKNLTWTDSLFFSTPLLPSSRLGQVEAADWKETALHNLRFFMGGFDDGSNYNLIPGFKLLLFFTVPASVIGIVAAGIRSFPSIKTNKPDKENSVVFIFFSWAIASLALIFSFELNVNRFNHFYLPGLALVAWFVNLILTNLKDTAPKTTIKLLLLTWLILESSITIRYYFKEYPKESIRHHFNIGLGEAFAAARNLPVDQVRITDQMPLPYVYTLFYLQIPPKQFQTEAAYEIRDGVYKVNRFGKYIFYDEFLKPGKEYGYLSRKDEYQANENRTKEIIFSNELWEVGIIHYK</sequence>
<feature type="transmembrane region" description="Helical" evidence="8">
    <location>
        <begin position="219"/>
        <end position="238"/>
    </location>
</feature>
<feature type="transmembrane region" description="Helical" evidence="8">
    <location>
        <begin position="102"/>
        <end position="119"/>
    </location>
</feature>
<gene>
    <name evidence="10" type="ORF">F0P94_00060</name>
</gene>
<evidence type="ECO:0000256" key="6">
    <source>
        <dbReference type="ARBA" id="ARBA00022989"/>
    </source>
</evidence>
<comment type="subcellular location">
    <subcellularLocation>
        <location evidence="1">Cell membrane</location>
        <topology evidence="1">Multi-pass membrane protein</topology>
    </subcellularLocation>
</comment>
<dbReference type="PANTHER" id="PTHR33908">
    <property type="entry name" value="MANNOSYLTRANSFERASE YKCB-RELATED"/>
    <property type="match status" value="1"/>
</dbReference>
<dbReference type="AlphaFoldDB" id="A0A5N1J4A2"/>
<evidence type="ECO:0000313" key="11">
    <source>
        <dbReference type="Proteomes" id="UP000326570"/>
    </source>
</evidence>
<feature type="transmembrane region" description="Helical" evidence="8">
    <location>
        <begin position="335"/>
        <end position="353"/>
    </location>
</feature>
<dbReference type="EMBL" id="VTWT01000001">
    <property type="protein sequence ID" value="KAA9345520.1"/>
    <property type="molecule type" value="Genomic_DNA"/>
</dbReference>
<evidence type="ECO:0000256" key="7">
    <source>
        <dbReference type="ARBA" id="ARBA00023136"/>
    </source>
</evidence>
<dbReference type="GO" id="GO:0016763">
    <property type="term" value="F:pentosyltransferase activity"/>
    <property type="evidence" value="ECO:0007669"/>
    <property type="project" value="TreeGrafter"/>
</dbReference>
<feature type="transmembrane region" description="Helical" evidence="8">
    <location>
        <begin position="12"/>
        <end position="32"/>
    </location>
</feature>
<keyword evidence="6 8" id="KW-1133">Transmembrane helix</keyword>
<name>A0A5N1J4A2_9BACT</name>
<feature type="transmembrane region" description="Helical" evidence="8">
    <location>
        <begin position="155"/>
        <end position="177"/>
    </location>
</feature>
<keyword evidence="7 8" id="KW-0472">Membrane</keyword>
<keyword evidence="5 8" id="KW-0812">Transmembrane</keyword>
<evidence type="ECO:0000313" key="10">
    <source>
        <dbReference type="EMBL" id="KAA9345520.1"/>
    </source>
</evidence>
<comment type="caution">
    <text evidence="10">The sequence shown here is derived from an EMBL/GenBank/DDBJ whole genome shotgun (WGS) entry which is preliminary data.</text>
</comment>
<protein>
    <recommendedName>
        <fullName evidence="9">Glycosyltransferase RgtA/B/C/D-like domain-containing protein</fullName>
    </recommendedName>
</protein>
<keyword evidence="3" id="KW-0328">Glycosyltransferase</keyword>
<dbReference type="GO" id="GO:0005886">
    <property type="term" value="C:plasma membrane"/>
    <property type="evidence" value="ECO:0007669"/>
    <property type="project" value="UniProtKB-SubCell"/>
</dbReference>
<organism evidence="10 11">
    <name type="scientific">Adhaeribacter soli</name>
    <dbReference type="NCBI Taxonomy" id="2607655"/>
    <lineage>
        <taxon>Bacteria</taxon>
        <taxon>Pseudomonadati</taxon>
        <taxon>Bacteroidota</taxon>
        <taxon>Cytophagia</taxon>
        <taxon>Cytophagales</taxon>
        <taxon>Hymenobacteraceae</taxon>
        <taxon>Adhaeribacter</taxon>
    </lineage>
</organism>
<feature type="transmembrane region" description="Helical" evidence="8">
    <location>
        <begin position="302"/>
        <end position="323"/>
    </location>
</feature>
<feature type="transmembrane region" description="Helical" evidence="8">
    <location>
        <begin position="183"/>
        <end position="207"/>
    </location>
</feature>
<dbReference type="InterPro" id="IPR050297">
    <property type="entry name" value="LipidA_mod_glycosyltrf_83"/>
</dbReference>
<dbReference type="GO" id="GO:0009103">
    <property type="term" value="P:lipopolysaccharide biosynthetic process"/>
    <property type="evidence" value="ECO:0007669"/>
    <property type="project" value="UniProtKB-ARBA"/>
</dbReference>
<feature type="transmembrane region" description="Helical" evidence="8">
    <location>
        <begin position="125"/>
        <end position="143"/>
    </location>
</feature>
<proteinExistence type="predicted"/>